<keyword evidence="3" id="KW-1185">Reference proteome</keyword>
<evidence type="ECO:0000313" key="3">
    <source>
        <dbReference type="Proteomes" id="UP000191980"/>
    </source>
</evidence>
<dbReference type="EMBL" id="LPUF01000002">
    <property type="protein sequence ID" value="OQK15992.1"/>
    <property type="molecule type" value="Genomic_DNA"/>
</dbReference>
<name>A0A1V8M379_9GAMM</name>
<feature type="domain" description="Nucleotidyl transferase" evidence="1">
    <location>
        <begin position="2"/>
        <end position="127"/>
    </location>
</feature>
<keyword evidence="2" id="KW-0548">Nucleotidyltransferase</keyword>
<comment type="caution">
    <text evidence="2">The sequence shown here is derived from an EMBL/GenBank/DDBJ whole genome shotgun (WGS) entry which is preliminary data.</text>
</comment>
<dbReference type="Pfam" id="PF00483">
    <property type="entry name" value="NTP_transferase"/>
    <property type="match status" value="1"/>
</dbReference>
<keyword evidence="2" id="KW-0808">Transferase</keyword>
<protein>
    <submittedName>
        <fullName evidence="2">Mannose-1-phosphate guanylyltransferase</fullName>
    </submittedName>
</protein>
<reference evidence="2 3" key="1">
    <citation type="submission" date="2015-12" db="EMBL/GenBank/DDBJ databases">
        <authorList>
            <person name="Shamseldin A."/>
            <person name="Moawad H."/>
            <person name="Abd El-Rahim W.M."/>
            <person name="Sadowsky M.J."/>
        </authorList>
    </citation>
    <scope>NUCLEOTIDE SEQUENCE [LARGE SCALE GENOMIC DNA]</scope>
    <source>
        <strain evidence="2 3">WF1</strain>
    </source>
</reference>
<evidence type="ECO:0000313" key="2">
    <source>
        <dbReference type="EMBL" id="OQK15992.1"/>
    </source>
</evidence>
<dbReference type="InterPro" id="IPR050486">
    <property type="entry name" value="Mannose-1P_guanyltransferase"/>
</dbReference>
<dbReference type="STRING" id="1420851.AU255_12790"/>
<dbReference type="GO" id="GO:0016779">
    <property type="term" value="F:nucleotidyltransferase activity"/>
    <property type="evidence" value="ECO:0007669"/>
    <property type="project" value="UniProtKB-KW"/>
</dbReference>
<dbReference type="SUPFAM" id="SSF53448">
    <property type="entry name" value="Nucleotide-diphospho-sugar transferases"/>
    <property type="match status" value="1"/>
</dbReference>
<dbReference type="Proteomes" id="UP000191980">
    <property type="component" value="Unassembled WGS sequence"/>
</dbReference>
<proteinExistence type="predicted"/>
<dbReference type="Gene3D" id="3.90.550.10">
    <property type="entry name" value="Spore Coat Polysaccharide Biosynthesis Protein SpsA, Chain A"/>
    <property type="match status" value="1"/>
</dbReference>
<sequence length="237" mass="25651">MKAIILAAGRGERMRPLTDHIPKPLLKAAGKSLIEYTVEALVTAGITDIIINVAHLGEQIKRCLGDGSLYHANIIYSDEGATGLETAGGIKQALPLLGNAPFLVVNGDISCDFPFQSLVNKECDLAHLIMVNNPEHHLTGDFALNAQSILTSEGAPKYTYSGIGLYHPDLFSNISYGKSPLAPLLKNAMQVKRVTGELYQGFWMDIGTPKRLEELNTLIINNLQGTQTHHNIIPANG</sequence>
<dbReference type="InterPro" id="IPR005835">
    <property type="entry name" value="NTP_transferase_dom"/>
</dbReference>
<organism evidence="2 3">
    <name type="scientific">Methyloprofundus sedimenti</name>
    <dbReference type="NCBI Taxonomy" id="1420851"/>
    <lineage>
        <taxon>Bacteria</taxon>
        <taxon>Pseudomonadati</taxon>
        <taxon>Pseudomonadota</taxon>
        <taxon>Gammaproteobacteria</taxon>
        <taxon>Methylococcales</taxon>
        <taxon>Methylococcaceae</taxon>
        <taxon>Methyloprofundus</taxon>
    </lineage>
</organism>
<dbReference type="NCBIfam" id="NF045761">
    <property type="entry name" value="NAMPUrTaseMurU"/>
    <property type="match status" value="1"/>
</dbReference>
<dbReference type="InterPro" id="IPR054790">
    <property type="entry name" value="MurU"/>
</dbReference>
<dbReference type="OrthoDB" id="9788272at2"/>
<evidence type="ECO:0000259" key="1">
    <source>
        <dbReference type="Pfam" id="PF00483"/>
    </source>
</evidence>
<dbReference type="RefSeq" id="WP_080523374.1">
    <property type="nucleotide sequence ID" value="NZ_LPUF01000002.1"/>
</dbReference>
<dbReference type="CDD" id="cd06422">
    <property type="entry name" value="NTP_transferase_like_1"/>
    <property type="match status" value="1"/>
</dbReference>
<accession>A0A1V8M379</accession>
<gene>
    <name evidence="2" type="ORF">AU255_12790</name>
</gene>
<dbReference type="InterPro" id="IPR029044">
    <property type="entry name" value="Nucleotide-diphossugar_trans"/>
</dbReference>
<dbReference type="PANTHER" id="PTHR22572">
    <property type="entry name" value="SUGAR-1-PHOSPHATE GUANYL TRANSFERASE"/>
    <property type="match status" value="1"/>
</dbReference>
<dbReference type="AlphaFoldDB" id="A0A1V8M379"/>